<keyword evidence="6" id="KW-0472">Membrane</keyword>
<accession>A0ABP0TTD7</accession>
<evidence type="ECO:0000313" key="8">
    <source>
        <dbReference type="Proteomes" id="UP001497512"/>
    </source>
</evidence>
<protein>
    <submittedName>
        <fullName evidence="7">Uncharacterized protein</fullName>
    </submittedName>
</protein>
<evidence type="ECO:0000256" key="5">
    <source>
        <dbReference type="SAM" id="MobiDB-lite"/>
    </source>
</evidence>
<evidence type="ECO:0000256" key="2">
    <source>
        <dbReference type="ARBA" id="ARBA00005664"/>
    </source>
</evidence>
<comment type="subcellular location">
    <subcellularLocation>
        <location evidence="1">Golgi apparatus membrane</location>
        <topology evidence="1">Single-pass type II membrane protein</topology>
    </subcellularLocation>
</comment>
<evidence type="ECO:0000256" key="4">
    <source>
        <dbReference type="ARBA" id="ARBA00022679"/>
    </source>
</evidence>
<dbReference type="InterPro" id="IPR008630">
    <property type="entry name" value="Glyco_trans_34"/>
</dbReference>
<organism evidence="7 8">
    <name type="scientific">Sphagnum troendelagicum</name>
    <dbReference type="NCBI Taxonomy" id="128251"/>
    <lineage>
        <taxon>Eukaryota</taxon>
        <taxon>Viridiplantae</taxon>
        <taxon>Streptophyta</taxon>
        <taxon>Embryophyta</taxon>
        <taxon>Bryophyta</taxon>
        <taxon>Sphagnophytina</taxon>
        <taxon>Sphagnopsida</taxon>
        <taxon>Sphagnales</taxon>
        <taxon>Sphagnaceae</taxon>
        <taxon>Sphagnum</taxon>
    </lineage>
</organism>
<proteinExistence type="inferred from homology"/>
<gene>
    <name evidence="7" type="ORF">CSSPTR1EN2_LOCUS7426</name>
</gene>
<evidence type="ECO:0000256" key="6">
    <source>
        <dbReference type="SAM" id="Phobius"/>
    </source>
</evidence>
<sequence length="469" mass="53209">MMRKEVSSELVDPWYHRVLRGAAGHRGGKLHGNKPQRRTVYIICAAVAVCTLIVFSVSNPIDPKPVSPAASVKKAVQAKTTSRVAIKAAADSEAPASPDEVKSLLKEIDENMQEVLNSNPKFTKFGPRIKDWDQRRAIAKANLKKTADSAGNDTSTTEEADHDQSSPAAPPRILLVTSSHPNSCSNKQGDQMLLKAIKNKVDYCRLHGIEIYYNLDKMDDEMTIWWVKVFLTHMLMLKHPEVDWIWWMDSDAVFTDMSFELPFEKYANYNMVVHGWEDSLYEKRSWLALNAGVFILRNCQWSMDLLHAWAPMSPVGPIRDAIGPLLSQALPDRPQGQADDQSALVYLMITDREKWGSKIYLESSYYFQGYWRILTEKFEDMMAKYKPGLYGDDRWPFVTHFCGCEFCEGVINPGYTPEQCITQMERAINFADNQVISHYGFKHPTLETASVQPIINQPPKSKAVAHRVS</sequence>
<dbReference type="EMBL" id="OZ019906">
    <property type="protein sequence ID" value="CAK9204518.1"/>
    <property type="molecule type" value="Genomic_DNA"/>
</dbReference>
<dbReference type="Pfam" id="PF05637">
    <property type="entry name" value="Glyco_transf_34"/>
    <property type="match status" value="1"/>
</dbReference>
<evidence type="ECO:0000256" key="1">
    <source>
        <dbReference type="ARBA" id="ARBA00004323"/>
    </source>
</evidence>
<evidence type="ECO:0000256" key="3">
    <source>
        <dbReference type="ARBA" id="ARBA00022676"/>
    </source>
</evidence>
<keyword evidence="4" id="KW-0808">Transferase</keyword>
<feature type="transmembrane region" description="Helical" evidence="6">
    <location>
        <begin position="39"/>
        <end position="58"/>
    </location>
</feature>
<reference evidence="7" key="1">
    <citation type="submission" date="2024-02" db="EMBL/GenBank/DDBJ databases">
        <authorList>
            <consortium name="ELIXIR-Norway"/>
            <consortium name="Elixir Norway"/>
        </authorList>
    </citation>
    <scope>NUCLEOTIDE SEQUENCE</scope>
</reference>
<name>A0ABP0TTD7_9BRYO</name>
<keyword evidence="6" id="KW-0812">Transmembrane</keyword>
<keyword evidence="6" id="KW-1133">Transmembrane helix</keyword>
<comment type="similarity">
    <text evidence="2">Belongs to the glycosyltransferase 34 family.</text>
</comment>
<dbReference type="InterPro" id="IPR029044">
    <property type="entry name" value="Nucleotide-diphossugar_trans"/>
</dbReference>
<evidence type="ECO:0000313" key="7">
    <source>
        <dbReference type="EMBL" id="CAK9204518.1"/>
    </source>
</evidence>
<keyword evidence="8" id="KW-1185">Reference proteome</keyword>
<keyword evidence="3" id="KW-0328">Glycosyltransferase</keyword>
<dbReference type="PANTHER" id="PTHR31311:SF44">
    <property type="entry name" value="GLYCOSYLTRANSFERASE 2-RELATED"/>
    <property type="match status" value="1"/>
</dbReference>
<feature type="region of interest" description="Disordered" evidence="5">
    <location>
        <begin position="143"/>
        <end position="184"/>
    </location>
</feature>
<dbReference type="PANTHER" id="PTHR31311">
    <property type="entry name" value="XYLOGLUCAN 6-XYLOSYLTRANSFERASE 5-RELATED-RELATED"/>
    <property type="match status" value="1"/>
</dbReference>
<dbReference type="Gene3D" id="3.90.550.10">
    <property type="entry name" value="Spore Coat Polysaccharide Biosynthesis Protein SpsA, Chain A"/>
    <property type="match status" value="1"/>
</dbReference>
<dbReference type="Proteomes" id="UP001497512">
    <property type="component" value="Chromosome 14"/>
</dbReference>